<reference evidence="6" key="1">
    <citation type="submission" date="2023-09" db="EMBL/GenBank/DDBJ databases">
        <authorList>
            <person name="Li S."/>
            <person name="Li X."/>
            <person name="Zhang C."/>
            <person name="Zhao Z."/>
        </authorList>
    </citation>
    <scope>NUCLEOTIDE SEQUENCE [LARGE SCALE GENOMIC DNA]</scope>
    <source>
        <strain evidence="6">SQ149</strain>
    </source>
</reference>
<evidence type="ECO:0000256" key="1">
    <source>
        <dbReference type="SAM" id="Coils"/>
    </source>
</evidence>
<keyword evidence="3" id="KW-0472">Membrane</keyword>
<dbReference type="Proteomes" id="UP001258994">
    <property type="component" value="Chromosome"/>
</dbReference>
<evidence type="ECO:0000256" key="3">
    <source>
        <dbReference type="SAM" id="Phobius"/>
    </source>
</evidence>
<organism evidence="5 6">
    <name type="scientific">Thalassotalea psychrophila</name>
    <dbReference type="NCBI Taxonomy" id="3065647"/>
    <lineage>
        <taxon>Bacteria</taxon>
        <taxon>Pseudomonadati</taxon>
        <taxon>Pseudomonadota</taxon>
        <taxon>Gammaproteobacteria</taxon>
        <taxon>Alteromonadales</taxon>
        <taxon>Colwelliaceae</taxon>
        <taxon>Thalassotalea</taxon>
    </lineage>
</organism>
<feature type="coiled-coil region" evidence="1">
    <location>
        <begin position="224"/>
        <end position="286"/>
    </location>
</feature>
<evidence type="ECO:0000256" key="2">
    <source>
        <dbReference type="SAM" id="MobiDB-lite"/>
    </source>
</evidence>
<dbReference type="EMBL" id="CP134145">
    <property type="protein sequence ID" value="WNC73500.1"/>
    <property type="molecule type" value="Genomic_DNA"/>
</dbReference>
<dbReference type="RefSeq" id="WP_348392612.1">
    <property type="nucleotide sequence ID" value="NZ_CP134145.1"/>
</dbReference>
<keyword evidence="1" id="KW-0175">Coiled coil</keyword>
<feature type="chain" id="PRO_5045544867" evidence="4">
    <location>
        <begin position="32"/>
        <end position="662"/>
    </location>
</feature>
<proteinExistence type="predicted"/>
<sequence length="662" mass="73562">MADNNNKSLFKTIKQSISVALILVTSFHAVAQDEASSVAETNQTVLNKPIDNDVSTSSSTITGSEITSSISPSFDEDNKASYGPIINTDTLWKIAVAHRPDSTVSNYQVMMALFNTNPNAFLRNDINTLVAGQFLRIPTLEEIRQVAPYPYGNTKTVETVDTTDTELASAASTESPIEVANEAVTASEQVVKNITVEENTVSNDIEVVSVSTVTSFEIIEEEAVETLKAENSELKESLNAVDDQLSYLQYEVAKATEMQAQMDAKLAEQNALLKEAKMREQKLLTQQRELTEHQQGFFNNPITYWSINGLLAILVIILFVLVSRRKKMEETVNNTVDDKANNESKAVEKSAVSVEESIKEPIDENAEVTTVGIEEFEQIDVSQPSTNLHIVETIEPPSENEHVVTAFSEIELTPEKHDHELEILDDKDLLAKLVPGGVQDNRDEDNVKIQATEDDLDIEQIIDDMLDEESKPAKLRSARAPLEELVTSDELNEEDLEINRSEVHEINDFDDIEFDKLLAEISAESEHIKPPSNVTQLRRTTEIKAHAIQDVVESVKPEKIDQDFIGVDALLEESALAEELDESIFDQHKIDVGLDEFPEFTSQVNHVNVDDDKHGVNAKLDLAQVYIEIGDLDNAAVILKSVMKLGNSGQQQQAQDLLYSIK</sequence>
<feature type="transmembrane region" description="Helical" evidence="3">
    <location>
        <begin position="302"/>
        <end position="322"/>
    </location>
</feature>
<dbReference type="NCBIfam" id="TIGR03504">
    <property type="entry name" value="FimV_Cterm"/>
    <property type="match status" value="1"/>
</dbReference>
<protein>
    <submittedName>
        <fullName evidence="5">FimV/HubP family polar landmark protein</fullName>
    </submittedName>
</protein>
<keyword evidence="3" id="KW-0812">Transmembrane</keyword>
<feature type="compositionally biased region" description="Low complexity" evidence="2">
    <location>
        <begin position="55"/>
        <end position="73"/>
    </location>
</feature>
<name>A0ABY9TXF4_9GAMM</name>
<dbReference type="InterPro" id="IPR020011">
    <property type="entry name" value="FimV_C"/>
</dbReference>
<dbReference type="InterPro" id="IPR020012">
    <property type="entry name" value="LysM_FimV"/>
</dbReference>
<dbReference type="InterPro" id="IPR038440">
    <property type="entry name" value="FimV_C_sf"/>
</dbReference>
<evidence type="ECO:0000313" key="6">
    <source>
        <dbReference type="Proteomes" id="UP001258994"/>
    </source>
</evidence>
<evidence type="ECO:0000313" key="5">
    <source>
        <dbReference type="EMBL" id="WNC73500.1"/>
    </source>
</evidence>
<keyword evidence="6" id="KW-1185">Reference proteome</keyword>
<feature type="signal peptide" evidence="4">
    <location>
        <begin position="1"/>
        <end position="31"/>
    </location>
</feature>
<keyword evidence="4" id="KW-0732">Signal</keyword>
<feature type="region of interest" description="Disordered" evidence="2">
    <location>
        <begin position="50"/>
        <end position="73"/>
    </location>
</feature>
<dbReference type="Gene3D" id="1.20.58.2200">
    <property type="match status" value="1"/>
</dbReference>
<dbReference type="NCBIfam" id="TIGR03505">
    <property type="entry name" value="FimV_core"/>
    <property type="match status" value="1"/>
</dbReference>
<accession>A0ABY9TXF4</accession>
<keyword evidence="3" id="KW-1133">Transmembrane helix</keyword>
<evidence type="ECO:0000256" key="4">
    <source>
        <dbReference type="SAM" id="SignalP"/>
    </source>
</evidence>
<gene>
    <name evidence="5" type="ORF">RGQ13_05755</name>
</gene>